<dbReference type="GO" id="GO:0055085">
    <property type="term" value="P:transmembrane transport"/>
    <property type="evidence" value="ECO:0007669"/>
    <property type="project" value="InterPro"/>
</dbReference>
<dbReference type="PANTHER" id="PTHR30193">
    <property type="entry name" value="ABC TRANSPORTER PERMEASE PROTEIN"/>
    <property type="match status" value="1"/>
</dbReference>
<keyword evidence="2 7" id="KW-0813">Transport</keyword>
<dbReference type="EMBL" id="SSOB01000021">
    <property type="protein sequence ID" value="THF77118.1"/>
    <property type="molecule type" value="Genomic_DNA"/>
</dbReference>
<dbReference type="Pfam" id="PF00528">
    <property type="entry name" value="BPD_transp_1"/>
    <property type="match status" value="1"/>
</dbReference>
<dbReference type="CDD" id="cd06261">
    <property type="entry name" value="TM_PBP2"/>
    <property type="match status" value="1"/>
</dbReference>
<evidence type="ECO:0000256" key="7">
    <source>
        <dbReference type="RuleBase" id="RU363032"/>
    </source>
</evidence>
<dbReference type="GO" id="GO:0005886">
    <property type="term" value="C:plasma membrane"/>
    <property type="evidence" value="ECO:0007669"/>
    <property type="project" value="UniProtKB-SubCell"/>
</dbReference>
<comment type="similarity">
    <text evidence="7">Belongs to the binding-protein-dependent transport system permease family.</text>
</comment>
<dbReference type="InterPro" id="IPR000515">
    <property type="entry name" value="MetI-like"/>
</dbReference>
<feature type="domain" description="ABC transmembrane type-1" evidence="8">
    <location>
        <begin position="93"/>
        <end position="309"/>
    </location>
</feature>
<dbReference type="OrthoDB" id="9785836at2"/>
<evidence type="ECO:0000256" key="5">
    <source>
        <dbReference type="ARBA" id="ARBA00022989"/>
    </source>
</evidence>
<evidence type="ECO:0000256" key="6">
    <source>
        <dbReference type="ARBA" id="ARBA00023136"/>
    </source>
</evidence>
<evidence type="ECO:0000313" key="9">
    <source>
        <dbReference type="EMBL" id="THF77118.1"/>
    </source>
</evidence>
<gene>
    <name evidence="9" type="ORF">E6C55_17295</name>
</gene>
<evidence type="ECO:0000256" key="3">
    <source>
        <dbReference type="ARBA" id="ARBA00022475"/>
    </source>
</evidence>
<dbReference type="RefSeq" id="WP_136371066.1">
    <property type="nucleotide sequence ID" value="NZ_SSOB01000021.1"/>
</dbReference>
<dbReference type="PANTHER" id="PTHR30193:SF44">
    <property type="entry name" value="LACTOSE TRANSPORT SYSTEM PERMEASE PROTEIN LACF"/>
    <property type="match status" value="1"/>
</dbReference>
<feature type="transmembrane region" description="Helical" evidence="7">
    <location>
        <begin position="226"/>
        <end position="247"/>
    </location>
</feature>
<name>A0A4S4BQA7_9BACL</name>
<sequence>MNTIEGTEAATAGPRIARKRGFLGEMSRNGSVYLMFLPVFVLLLLFNYLPMAGIVVAFKNYQFANGLFGSEWAKPLLNNFEYLVSSEYAFRAIRNTVLLNLLFIATGLLFEIGLALLLNEIRSKYFKKVAQSITFLPYFISWIVVGVFTYNLLTDVGVVNTIIGYFGHEPVDFYNSPGLWPAILALIMRWKVTGYGSVIYLAALAGIDSSYYEAASIDGATRWQQMWYISLPLLRPTVIILTLLAVGRIMNADFGMFYAVVGSAATLYSTTDVVDTFVYRGLRINGDVGMSAAAGFLQSTVAFVLVLGSNLIARKLDKDSALF</sequence>
<dbReference type="SUPFAM" id="SSF161098">
    <property type="entry name" value="MetI-like"/>
    <property type="match status" value="1"/>
</dbReference>
<accession>A0A4S4BQA7</accession>
<evidence type="ECO:0000256" key="1">
    <source>
        <dbReference type="ARBA" id="ARBA00004651"/>
    </source>
</evidence>
<organism evidence="9 10">
    <name type="scientific">Cohnella fermenti</name>
    <dbReference type="NCBI Taxonomy" id="2565925"/>
    <lineage>
        <taxon>Bacteria</taxon>
        <taxon>Bacillati</taxon>
        <taxon>Bacillota</taxon>
        <taxon>Bacilli</taxon>
        <taxon>Bacillales</taxon>
        <taxon>Paenibacillaceae</taxon>
        <taxon>Cohnella</taxon>
    </lineage>
</organism>
<reference evidence="9 10" key="1">
    <citation type="submission" date="2019-04" db="EMBL/GenBank/DDBJ databases">
        <title>Cohnella sp. nov. isolated from preserved vegetables.</title>
        <authorList>
            <person name="Lin S.-Y."/>
            <person name="Hung M.-H."/>
            <person name="Young C.-C."/>
        </authorList>
    </citation>
    <scope>NUCLEOTIDE SEQUENCE [LARGE SCALE GENOMIC DNA]</scope>
    <source>
        <strain evidence="9 10">CC-MHH1044</strain>
    </source>
</reference>
<dbReference type="Gene3D" id="1.10.3720.10">
    <property type="entry name" value="MetI-like"/>
    <property type="match status" value="1"/>
</dbReference>
<keyword evidence="6 7" id="KW-0472">Membrane</keyword>
<feature type="transmembrane region" description="Helical" evidence="7">
    <location>
        <begin position="32"/>
        <end position="58"/>
    </location>
</feature>
<feature type="transmembrane region" description="Helical" evidence="7">
    <location>
        <begin position="291"/>
        <end position="313"/>
    </location>
</feature>
<keyword evidence="10" id="KW-1185">Reference proteome</keyword>
<evidence type="ECO:0000313" key="10">
    <source>
        <dbReference type="Proteomes" id="UP000310636"/>
    </source>
</evidence>
<keyword evidence="3" id="KW-1003">Cell membrane</keyword>
<protein>
    <submittedName>
        <fullName evidence="9">Sugar ABC transporter permease</fullName>
    </submittedName>
</protein>
<feature type="transmembrane region" description="Helical" evidence="7">
    <location>
        <begin position="130"/>
        <end position="153"/>
    </location>
</feature>
<dbReference type="InterPro" id="IPR051393">
    <property type="entry name" value="ABC_transporter_permease"/>
</dbReference>
<keyword evidence="4 7" id="KW-0812">Transmembrane</keyword>
<keyword evidence="5 7" id="KW-1133">Transmembrane helix</keyword>
<dbReference type="PROSITE" id="PS50928">
    <property type="entry name" value="ABC_TM1"/>
    <property type="match status" value="1"/>
</dbReference>
<proteinExistence type="inferred from homology"/>
<comment type="subcellular location">
    <subcellularLocation>
        <location evidence="1 7">Cell membrane</location>
        <topology evidence="1 7">Multi-pass membrane protein</topology>
    </subcellularLocation>
</comment>
<evidence type="ECO:0000256" key="2">
    <source>
        <dbReference type="ARBA" id="ARBA00022448"/>
    </source>
</evidence>
<dbReference type="InterPro" id="IPR035906">
    <property type="entry name" value="MetI-like_sf"/>
</dbReference>
<dbReference type="AlphaFoldDB" id="A0A4S4BQA7"/>
<evidence type="ECO:0000256" key="4">
    <source>
        <dbReference type="ARBA" id="ARBA00022692"/>
    </source>
</evidence>
<feature type="transmembrane region" description="Helical" evidence="7">
    <location>
        <begin position="97"/>
        <end position="118"/>
    </location>
</feature>
<evidence type="ECO:0000259" key="8">
    <source>
        <dbReference type="PROSITE" id="PS50928"/>
    </source>
</evidence>
<comment type="caution">
    <text evidence="9">The sequence shown here is derived from an EMBL/GenBank/DDBJ whole genome shotgun (WGS) entry which is preliminary data.</text>
</comment>
<dbReference type="Proteomes" id="UP000310636">
    <property type="component" value="Unassembled WGS sequence"/>
</dbReference>